<name>C7G5F4_9FIRM</name>
<dbReference type="AlphaFoldDB" id="C7G5F4"/>
<dbReference type="Proteomes" id="UP000004828">
    <property type="component" value="Unassembled WGS sequence"/>
</dbReference>
<gene>
    <name evidence="1" type="ORF">ROSINTL182_05112</name>
</gene>
<evidence type="ECO:0000313" key="2">
    <source>
        <dbReference type="Proteomes" id="UP000004828"/>
    </source>
</evidence>
<organism evidence="1 2">
    <name type="scientific">Roseburia intestinalis L1-82</name>
    <dbReference type="NCBI Taxonomy" id="536231"/>
    <lineage>
        <taxon>Bacteria</taxon>
        <taxon>Bacillati</taxon>
        <taxon>Bacillota</taxon>
        <taxon>Clostridia</taxon>
        <taxon>Lachnospirales</taxon>
        <taxon>Lachnospiraceae</taxon>
        <taxon>Roseburia</taxon>
    </lineage>
</organism>
<proteinExistence type="predicted"/>
<evidence type="ECO:0000313" key="1">
    <source>
        <dbReference type="EMBL" id="EEV02924.1"/>
    </source>
</evidence>
<protein>
    <submittedName>
        <fullName evidence="1">Uncharacterized protein</fullName>
    </submittedName>
</protein>
<comment type="caution">
    <text evidence="1">The sequence shown here is derived from an EMBL/GenBank/DDBJ whole genome shotgun (WGS) entry which is preliminary data.</text>
</comment>
<reference evidence="1 2" key="1">
    <citation type="submission" date="2009-08" db="EMBL/GenBank/DDBJ databases">
        <authorList>
            <person name="Weinstock G."/>
            <person name="Sodergren E."/>
            <person name="Clifton S."/>
            <person name="Fulton L."/>
            <person name="Fulton B."/>
            <person name="Courtney L."/>
            <person name="Fronick C."/>
            <person name="Harrison M."/>
            <person name="Strong C."/>
            <person name="Farmer C."/>
            <person name="Delahaunty K."/>
            <person name="Markovic C."/>
            <person name="Hall O."/>
            <person name="Minx P."/>
            <person name="Tomlinson C."/>
            <person name="Mitreva M."/>
            <person name="Nelson J."/>
            <person name="Hou S."/>
            <person name="Wollam A."/>
            <person name="Pepin K.H."/>
            <person name="Johnson M."/>
            <person name="Bhonagiri V."/>
            <person name="Nash W.E."/>
            <person name="Warren W."/>
            <person name="Chinwalla A."/>
            <person name="Mardis E.R."/>
            <person name="Wilson R.K."/>
        </authorList>
    </citation>
    <scope>NUCLEOTIDE SEQUENCE [LARGE SCALE GENOMIC DNA]</scope>
    <source>
        <strain evidence="1 2">L1-82</strain>
    </source>
</reference>
<dbReference type="HOGENOM" id="CLU_3221519_0_0_9"/>
<accession>C7G5F4</accession>
<dbReference type="EMBL" id="ABYJ02000004">
    <property type="protein sequence ID" value="EEV02924.1"/>
    <property type="molecule type" value="Genomic_DNA"/>
</dbReference>
<sequence length="44" mass="5249">MRIENWDSSFSAIPKCYTDLIKATSEMTVFMRFEYKGICMKRYG</sequence>